<accession>A0ABV0PT13</accession>
<organism evidence="2 3">
    <name type="scientific">Goodea atripinnis</name>
    <dbReference type="NCBI Taxonomy" id="208336"/>
    <lineage>
        <taxon>Eukaryota</taxon>
        <taxon>Metazoa</taxon>
        <taxon>Chordata</taxon>
        <taxon>Craniata</taxon>
        <taxon>Vertebrata</taxon>
        <taxon>Euteleostomi</taxon>
        <taxon>Actinopterygii</taxon>
        <taxon>Neopterygii</taxon>
        <taxon>Teleostei</taxon>
        <taxon>Neoteleostei</taxon>
        <taxon>Acanthomorphata</taxon>
        <taxon>Ovalentaria</taxon>
        <taxon>Atherinomorphae</taxon>
        <taxon>Cyprinodontiformes</taxon>
        <taxon>Goodeidae</taxon>
        <taxon>Goodea</taxon>
    </lineage>
</organism>
<gene>
    <name evidence="2" type="ORF">GOODEAATRI_030679</name>
</gene>
<proteinExistence type="predicted"/>
<protein>
    <submittedName>
        <fullName evidence="2">Uncharacterized protein</fullName>
    </submittedName>
</protein>
<reference evidence="2 3" key="1">
    <citation type="submission" date="2021-06" db="EMBL/GenBank/DDBJ databases">
        <authorList>
            <person name="Palmer J.M."/>
        </authorList>
    </citation>
    <scope>NUCLEOTIDE SEQUENCE [LARGE SCALE GENOMIC DNA]</scope>
    <source>
        <strain evidence="2 3">GA_2019</strain>
        <tissue evidence="2">Muscle</tissue>
    </source>
</reference>
<name>A0ABV0PT13_9TELE</name>
<keyword evidence="3" id="KW-1185">Reference proteome</keyword>
<dbReference type="EMBL" id="JAHRIO010084896">
    <property type="protein sequence ID" value="MEQ2186645.1"/>
    <property type="molecule type" value="Genomic_DNA"/>
</dbReference>
<evidence type="ECO:0000256" key="1">
    <source>
        <dbReference type="SAM" id="MobiDB-lite"/>
    </source>
</evidence>
<comment type="caution">
    <text evidence="2">The sequence shown here is derived from an EMBL/GenBank/DDBJ whole genome shotgun (WGS) entry which is preliminary data.</text>
</comment>
<evidence type="ECO:0000313" key="3">
    <source>
        <dbReference type="Proteomes" id="UP001476798"/>
    </source>
</evidence>
<dbReference type="Proteomes" id="UP001476798">
    <property type="component" value="Unassembled WGS sequence"/>
</dbReference>
<evidence type="ECO:0000313" key="2">
    <source>
        <dbReference type="EMBL" id="MEQ2186645.1"/>
    </source>
</evidence>
<feature type="region of interest" description="Disordered" evidence="1">
    <location>
        <begin position="52"/>
        <end position="81"/>
    </location>
</feature>
<feature type="compositionally biased region" description="Polar residues" evidence="1">
    <location>
        <begin position="52"/>
        <end position="63"/>
    </location>
</feature>
<sequence>MDLSTTSPAQLLMSRRLRSILPSTDKQLKPELVCQCSPQLETTVSETAKVVSQQDRVNPTSPDTVHFQLPKTAGETGDTSSEHLRCLPHQVSQQDPPFCIESVQTLNRTIFTSYTKGCIVRPRDILDL</sequence>